<sequence>MNQEELYYEIIDLIESQREDDWCDFKRDHHNDKADLVHDIICMANNRANRDSYIICGIEDKSFNIIGVENDTNRRNQQNIVDILRSVSFAGSVRPRIEVRTIQISGHDIDVIIVKNSFDVPYYLEKQYQDSNIKSPEGKRIGKIVYPYHIYTRVVDNNTAIDKNADINDIEYLWKKRLGLNDTPLQLIYKLLQNPDDWEYEDDVYYHKLYPQYTIKNEFDYENEDFNELCKEEVPVMYHYVQCDSSTHYGRISIFHYSTKLYSCQSTSLDGPRALVPCPECEYLHFNNPLDTDATFRYYLEDSIDWKLLCFFKNKKDKTTGLEASIAIRRHMHVVLLFTEKKQHDLFVQHILSHKEVYYSKKEEIKLKNKIPNDIHKKAQEHMIDAYTFNTMLSELR</sequence>
<name>A0A1H7Q5A5_RUMAL</name>
<dbReference type="EMBL" id="FOAT01000029">
    <property type="protein sequence ID" value="SEL42675.1"/>
    <property type="molecule type" value="Genomic_DNA"/>
</dbReference>
<reference evidence="2 3" key="1">
    <citation type="submission" date="2016-10" db="EMBL/GenBank/DDBJ databases">
        <authorList>
            <person name="de Groot N.N."/>
        </authorList>
    </citation>
    <scope>NUCLEOTIDE SEQUENCE [LARGE SCALE GENOMIC DNA]</scope>
    <source>
        <strain evidence="2 3">KH2T6</strain>
    </source>
</reference>
<dbReference type="Pfam" id="PF04326">
    <property type="entry name" value="SLFN_AlbA_2"/>
    <property type="match status" value="1"/>
</dbReference>
<dbReference type="Gene3D" id="3.30.950.30">
    <property type="entry name" value="Schlafen, AAA domain"/>
    <property type="match status" value="1"/>
</dbReference>
<evidence type="ECO:0000313" key="3">
    <source>
        <dbReference type="Proteomes" id="UP000186015"/>
    </source>
</evidence>
<keyword evidence="2" id="KW-0238">DNA-binding</keyword>
<evidence type="ECO:0000259" key="1">
    <source>
        <dbReference type="Pfam" id="PF04326"/>
    </source>
</evidence>
<proteinExistence type="predicted"/>
<evidence type="ECO:0000313" key="2">
    <source>
        <dbReference type="EMBL" id="SEL42675.1"/>
    </source>
</evidence>
<feature type="domain" description="Schlafen AlbA-2" evidence="1">
    <location>
        <begin position="19"/>
        <end position="129"/>
    </location>
</feature>
<dbReference type="AlphaFoldDB" id="A0A1H7Q5A5"/>
<gene>
    <name evidence="2" type="ORF">SAMN05216469_1292</name>
</gene>
<accession>A0A1H7Q5A5</accession>
<dbReference type="InterPro" id="IPR038461">
    <property type="entry name" value="Schlafen_AlbA_2_dom_sf"/>
</dbReference>
<protein>
    <submittedName>
        <fullName evidence="2">Putative DNA-binding domain-containing protein</fullName>
    </submittedName>
</protein>
<organism evidence="2 3">
    <name type="scientific">Ruminococcus albus</name>
    <dbReference type="NCBI Taxonomy" id="1264"/>
    <lineage>
        <taxon>Bacteria</taxon>
        <taxon>Bacillati</taxon>
        <taxon>Bacillota</taxon>
        <taxon>Clostridia</taxon>
        <taxon>Eubacteriales</taxon>
        <taxon>Oscillospiraceae</taxon>
        <taxon>Ruminococcus</taxon>
    </lineage>
</organism>
<dbReference type="Proteomes" id="UP000186015">
    <property type="component" value="Unassembled WGS sequence"/>
</dbReference>
<dbReference type="InterPro" id="IPR007421">
    <property type="entry name" value="Schlafen_AlbA_2_dom"/>
</dbReference>
<dbReference type="GO" id="GO:0003677">
    <property type="term" value="F:DNA binding"/>
    <property type="evidence" value="ECO:0007669"/>
    <property type="project" value="UniProtKB-KW"/>
</dbReference>
<dbReference type="RefSeq" id="WP_074836259.1">
    <property type="nucleotide sequence ID" value="NZ_FOAT01000029.1"/>
</dbReference>